<sequence length="248" mass="26781">MRRRWQRANASSLPDPRPYDALMPMRAPLIALVLGAFMTGALATSAVKASQKTQSSATTTALNPKALAEPSFPTPVAGEPILAGAEALIARSGYTLMGTQHETLESGAEQYRYAFGAPGADVEEDPVLWGLSAEVNQGVLTALGFTFARPGPASARPKNPWTFDALQDAPHEQRLVVDLLRVTQPNIYPAMVYAAMAQGVGEACSARPEQQRKLPSKGTWSVYACHSKDELRAWMTRPLPPLELRTLP</sequence>
<keyword evidence="2" id="KW-1185">Reference proteome</keyword>
<gene>
    <name evidence="1" type="ORF">GCM10008960_36650</name>
</gene>
<comment type="caution">
    <text evidence="1">The sequence shown here is derived from an EMBL/GenBank/DDBJ whole genome shotgun (WGS) entry which is preliminary data.</text>
</comment>
<organism evidence="1 2">
    <name type="scientific">Deinococcus sedimenti</name>
    <dbReference type="NCBI Taxonomy" id="1867090"/>
    <lineage>
        <taxon>Bacteria</taxon>
        <taxon>Thermotogati</taxon>
        <taxon>Deinococcota</taxon>
        <taxon>Deinococci</taxon>
        <taxon>Deinococcales</taxon>
        <taxon>Deinococcaceae</taxon>
        <taxon>Deinococcus</taxon>
    </lineage>
</organism>
<accession>A0ABQ2SAF2</accession>
<evidence type="ECO:0000313" key="1">
    <source>
        <dbReference type="EMBL" id="GGS06999.1"/>
    </source>
</evidence>
<protein>
    <submittedName>
        <fullName evidence="1">Uncharacterized protein</fullName>
    </submittedName>
</protein>
<name>A0ABQ2SAF2_9DEIO</name>
<dbReference type="EMBL" id="BMQN01000018">
    <property type="protein sequence ID" value="GGS06999.1"/>
    <property type="molecule type" value="Genomic_DNA"/>
</dbReference>
<reference evidence="2" key="1">
    <citation type="journal article" date="2019" name="Int. J. Syst. Evol. Microbiol.">
        <title>The Global Catalogue of Microorganisms (GCM) 10K type strain sequencing project: providing services to taxonomists for standard genome sequencing and annotation.</title>
        <authorList>
            <consortium name="The Broad Institute Genomics Platform"/>
            <consortium name="The Broad Institute Genome Sequencing Center for Infectious Disease"/>
            <person name="Wu L."/>
            <person name="Ma J."/>
        </authorList>
    </citation>
    <scope>NUCLEOTIDE SEQUENCE [LARGE SCALE GENOMIC DNA]</scope>
    <source>
        <strain evidence="2">JCM 31405</strain>
    </source>
</reference>
<evidence type="ECO:0000313" key="2">
    <source>
        <dbReference type="Proteomes" id="UP000644548"/>
    </source>
</evidence>
<dbReference type="Proteomes" id="UP000644548">
    <property type="component" value="Unassembled WGS sequence"/>
</dbReference>
<proteinExistence type="predicted"/>